<reference evidence="2" key="1">
    <citation type="submission" date="2020-10" db="EMBL/GenBank/DDBJ databases">
        <authorList>
            <person name="Gilroy R."/>
        </authorList>
    </citation>
    <scope>NUCLEOTIDE SEQUENCE</scope>
    <source>
        <strain evidence="2">ChiGjej1B1-2707</strain>
    </source>
</reference>
<comment type="caution">
    <text evidence="2">The sequence shown here is derived from an EMBL/GenBank/DDBJ whole genome shotgun (WGS) entry which is preliminary data.</text>
</comment>
<protein>
    <submittedName>
        <fullName evidence="2">ABC transporter permease</fullName>
    </submittedName>
</protein>
<keyword evidence="1" id="KW-0812">Transmembrane</keyword>
<gene>
    <name evidence="2" type="ORF">IAA69_01065</name>
</gene>
<evidence type="ECO:0000256" key="1">
    <source>
        <dbReference type="SAM" id="Phobius"/>
    </source>
</evidence>
<proteinExistence type="predicted"/>
<organism evidence="2 3">
    <name type="scientific">Candidatus Aveggerthella stercoripullorum</name>
    <dbReference type="NCBI Taxonomy" id="2840688"/>
    <lineage>
        <taxon>Bacteria</taxon>
        <taxon>Bacillati</taxon>
        <taxon>Actinomycetota</taxon>
        <taxon>Coriobacteriia</taxon>
        <taxon>Eggerthellales</taxon>
        <taxon>Eggerthellaceae</taxon>
        <taxon>Eggerthellaceae incertae sedis</taxon>
        <taxon>Candidatus Aveggerthella</taxon>
    </lineage>
</organism>
<feature type="transmembrane region" description="Helical" evidence="1">
    <location>
        <begin position="302"/>
        <end position="326"/>
    </location>
</feature>
<keyword evidence="1" id="KW-0472">Membrane</keyword>
<feature type="transmembrane region" description="Helical" evidence="1">
    <location>
        <begin position="383"/>
        <end position="407"/>
    </location>
</feature>
<feature type="transmembrane region" description="Helical" evidence="1">
    <location>
        <begin position="209"/>
        <end position="229"/>
    </location>
</feature>
<dbReference type="Proteomes" id="UP000824261">
    <property type="component" value="Unassembled WGS sequence"/>
</dbReference>
<evidence type="ECO:0000313" key="3">
    <source>
        <dbReference type="Proteomes" id="UP000824261"/>
    </source>
</evidence>
<reference evidence="2" key="2">
    <citation type="journal article" date="2021" name="PeerJ">
        <title>Extensive microbial diversity within the chicken gut microbiome revealed by metagenomics and culture.</title>
        <authorList>
            <person name="Gilroy R."/>
            <person name="Ravi A."/>
            <person name="Getino M."/>
            <person name="Pursley I."/>
            <person name="Horton D.L."/>
            <person name="Alikhan N.F."/>
            <person name="Baker D."/>
            <person name="Gharbi K."/>
            <person name="Hall N."/>
            <person name="Watson M."/>
            <person name="Adriaenssens E.M."/>
            <person name="Foster-Nyarko E."/>
            <person name="Jarju S."/>
            <person name="Secka A."/>
            <person name="Antonio M."/>
            <person name="Oren A."/>
            <person name="Chaudhuri R.R."/>
            <person name="La Ragione R."/>
            <person name="Hildebrand F."/>
            <person name="Pallen M.J."/>
        </authorList>
    </citation>
    <scope>NUCLEOTIDE SEQUENCE</scope>
    <source>
        <strain evidence="2">ChiGjej1B1-2707</strain>
    </source>
</reference>
<sequence>MPRLILFEIKKMLSRRVALAANVGVIVFLVAIMALNVTQNRTVSFAGEEFNGVEALAYNRSEDEKHAGVVTAERAAEDIAAYQEMVFSRIDRDAVGEMTGAAVYSLIAQSFSPEEVDDLYNVYWNWLLRPWRTAGEEPAQTAARVTPEMAANWYGATDDLTQDALDDGQGGMWEYSEDEREYWTAKQASVPEPIEYGYSGGWDNIVSCFAFLVFAILAVCITLAPVFSFEYQSGADAVVLATRHGRTRLVAAKVLAALAYATAYFAVCAAIVVGVSLAFYGADGFGLSIQSMSLSSPYPLTAGQAALVSVGLMYAACLGLACLTLALSSRARSTLPVFVTDVVLVLFTGLIPSAGVGILERALALFPLNFSNFTMLFSAFESYPVGLVVFDLIGMILVVYAVLAIVATPVAAASFRRHQVS</sequence>
<feature type="transmembrane region" description="Helical" evidence="1">
    <location>
        <begin position="250"/>
        <end position="282"/>
    </location>
</feature>
<evidence type="ECO:0000313" key="2">
    <source>
        <dbReference type="EMBL" id="HIR00860.1"/>
    </source>
</evidence>
<accession>A0A9D1D2K3</accession>
<feature type="transmembrane region" description="Helical" evidence="1">
    <location>
        <begin position="338"/>
        <end position="363"/>
    </location>
</feature>
<dbReference type="PANTHER" id="PTHR37305">
    <property type="entry name" value="INTEGRAL MEMBRANE PROTEIN-RELATED"/>
    <property type="match status" value="1"/>
</dbReference>
<name>A0A9D1D2K3_9ACTN</name>
<feature type="transmembrane region" description="Helical" evidence="1">
    <location>
        <begin position="17"/>
        <end position="35"/>
    </location>
</feature>
<dbReference type="EMBL" id="DVGB01000009">
    <property type="protein sequence ID" value="HIR00860.1"/>
    <property type="molecule type" value="Genomic_DNA"/>
</dbReference>
<dbReference type="PANTHER" id="PTHR37305:SF1">
    <property type="entry name" value="MEMBRANE PROTEIN"/>
    <property type="match status" value="1"/>
</dbReference>
<keyword evidence="1" id="KW-1133">Transmembrane helix</keyword>
<dbReference type="AlphaFoldDB" id="A0A9D1D2K3"/>